<dbReference type="EMBL" id="QEKO01000011">
    <property type="protein sequence ID" value="PVY60258.1"/>
    <property type="molecule type" value="Genomic_DNA"/>
</dbReference>
<name>A0A2U1CH61_9BURK</name>
<gene>
    <name evidence="9" type="ORF">C7440_3857</name>
</gene>
<keyword evidence="5 7" id="KW-1133">Transmembrane helix</keyword>
<dbReference type="CDD" id="cd06261">
    <property type="entry name" value="TM_PBP2"/>
    <property type="match status" value="1"/>
</dbReference>
<feature type="transmembrane region" description="Helical" evidence="7">
    <location>
        <begin position="113"/>
        <end position="135"/>
    </location>
</feature>
<keyword evidence="2 7" id="KW-0813">Transport</keyword>
<feature type="transmembrane region" description="Helical" evidence="7">
    <location>
        <begin position="193"/>
        <end position="215"/>
    </location>
</feature>
<protein>
    <submittedName>
        <fullName evidence="9">NitT/TauT family transport system permease protein</fullName>
    </submittedName>
</protein>
<feature type="domain" description="ABC transmembrane type-1" evidence="8">
    <location>
        <begin position="75"/>
        <end position="256"/>
    </location>
</feature>
<evidence type="ECO:0000256" key="3">
    <source>
        <dbReference type="ARBA" id="ARBA00022475"/>
    </source>
</evidence>
<sequence length="268" mass="29197">MTGGARRKAARPAFPGTTKTAVRLAIDRLVLLAVVLAVWEAAAVWLIDPLWIGQPSLVAARLWQLAISGEMWRHAWTTLLEAGLGLLLAFAVGVPIGILMARSKYGAAVAEPYVMALYSMPRVALAPLFIIWFGIDLFSKVMMAFSIVVFIFILNIHEGLKTVDKDIVDLFRTMRAPTPYLIRKVLVPWIEPWIIASMRLAIGSALIGAIVGELIGSSRGLGWYIENSAGRLDTIGVFAGLVVLVAIAALANAGVGWLERRRLGWRNA</sequence>
<reference evidence="9 10" key="1">
    <citation type="submission" date="2018-04" db="EMBL/GenBank/DDBJ databases">
        <title>Genomic Encyclopedia of Type Strains, Phase IV (KMG-IV): sequencing the most valuable type-strain genomes for metagenomic binning, comparative biology and taxonomic classification.</title>
        <authorList>
            <person name="Goeker M."/>
        </authorList>
    </citation>
    <scope>NUCLEOTIDE SEQUENCE [LARGE SCALE GENOMIC DNA]</scope>
    <source>
        <strain evidence="9 10">DSM 10065</strain>
    </source>
</reference>
<dbReference type="AlphaFoldDB" id="A0A2U1CH61"/>
<dbReference type="Pfam" id="PF00528">
    <property type="entry name" value="BPD_transp_1"/>
    <property type="match status" value="1"/>
</dbReference>
<comment type="similarity">
    <text evidence="7">Belongs to the binding-protein-dependent transport system permease family.</text>
</comment>
<dbReference type="InterPro" id="IPR000515">
    <property type="entry name" value="MetI-like"/>
</dbReference>
<feature type="transmembrane region" description="Helical" evidence="7">
    <location>
        <begin position="141"/>
        <end position="157"/>
    </location>
</feature>
<dbReference type="PANTHER" id="PTHR30151:SF20">
    <property type="entry name" value="ABC TRANSPORTER PERMEASE PROTEIN HI_0355-RELATED"/>
    <property type="match status" value="1"/>
</dbReference>
<keyword evidence="10" id="KW-1185">Reference proteome</keyword>
<evidence type="ECO:0000256" key="2">
    <source>
        <dbReference type="ARBA" id="ARBA00022448"/>
    </source>
</evidence>
<dbReference type="GO" id="GO:0055085">
    <property type="term" value="P:transmembrane transport"/>
    <property type="evidence" value="ECO:0007669"/>
    <property type="project" value="InterPro"/>
</dbReference>
<evidence type="ECO:0000256" key="1">
    <source>
        <dbReference type="ARBA" id="ARBA00004651"/>
    </source>
</evidence>
<evidence type="ECO:0000256" key="5">
    <source>
        <dbReference type="ARBA" id="ARBA00022989"/>
    </source>
</evidence>
<dbReference type="SUPFAM" id="SSF161098">
    <property type="entry name" value="MetI-like"/>
    <property type="match status" value="1"/>
</dbReference>
<feature type="transmembrane region" description="Helical" evidence="7">
    <location>
        <begin position="235"/>
        <end position="258"/>
    </location>
</feature>
<keyword evidence="6 7" id="KW-0472">Membrane</keyword>
<dbReference type="STRING" id="1231391.GCA_000308195_01187"/>
<dbReference type="OrthoDB" id="5298727at2"/>
<evidence type="ECO:0000259" key="8">
    <source>
        <dbReference type="PROSITE" id="PS50928"/>
    </source>
</evidence>
<evidence type="ECO:0000256" key="6">
    <source>
        <dbReference type="ARBA" id="ARBA00023136"/>
    </source>
</evidence>
<evidence type="ECO:0000256" key="7">
    <source>
        <dbReference type="RuleBase" id="RU363032"/>
    </source>
</evidence>
<proteinExistence type="inferred from homology"/>
<evidence type="ECO:0000313" key="10">
    <source>
        <dbReference type="Proteomes" id="UP000246145"/>
    </source>
</evidence>
<feature type="transmembrane region" description="Helical" evidence="7">
    <location>
        <begin position="29"/>
        <end position="47"/>
    </location>
</feature>
<dbReference type="PROSITE" id="PS50928">
    <property type="entry name" value="ABC_TM1"/>
    <property type="match status" value="1"/>
</dbReference>
<organism evidence="9 10">
    <name type="scientific">Pusillimonas noertemannii</name>
    <dbReference type="NCBI Taxonomy" id="305977"/>
    <lineage>
        <taxon>Bacteria</taxon>
        <taxon>Pseudomonadati</taxon>
        <taxon>Pseudomonadota</taxon>
        <taxon>Betaproteobacteria</taxon>
        <taxon>Burkholderiales</taxon>
        <taxon>Alcaligenaceae</taxon>
        <taxon>Pusillimonas</taxon>
    </lineage>
</organism>
<dbReference type="PANTHER" id="PTHR30151">
    <property type="entry name" value="ALKANE SULFONATE ABC TRANSPORTER-RELATED, MEMBRANE SUBUNIT"/>
    <property type="match status" value="1"/>
</dbReference>
<accession>A0A2U1CH61</accession>
<dbReference type="InterPro" id="IPR035906">
    <property type="entry name" value="MetI-like_sf"/>
</dbReference>
<dbReference type="GO" id="GO:0005886">
    <property type="term" value="C:plasma membrane"/>
    <property type="evidence" value="ECO:0007669"/>
    <property type="project" value="UniProtKB-SubCell"/>
</dbReference>
<dbReference type="Gene3D" id="1.10.3720.10">
    <property type="entry name" value="MetI-like"/>
    <property type="match status" value="1"/>
</dbReference>
<evidence type="ECO:0000313" key="9">
    <source>
        <dbReference type="EMBL" id="PVY60258.1"/>
    </source>
</evidence>
<comment type="caution">
    <text evidence="9">The sequence shown here is derived from an EMBL/GenBank/DDBJ whole genome shotgun (WGS) entry which is preliminary data.</text>
</comment>
<keyword evidence="4 7" id="KW-0812">Transmembrane</keyword>
<feature type="transmembrane region" description="Helical" evidence="7">
    <location>
        <begin position="82"/>
        <end position="101"/>
    </location>
</feature>
<dbReference type="Proteomes" id="UP000246145">
    <property type="component" value="Unassembled WGS sequence"/>
</dbReference>
<comment type="subcellular location">
    <subcellularLocation>
        <location evidence="1 7">Cell membrane</location>
        <topology evidence="1 7">Multi-pass membrane protein</topology>
    </subcellularLocation>
</comment>
<keyword evidence="3" id="KW-1003">Cell membrane</keyword>
<evidence type="ECO:0000256" key="4">
    <source>
        <dbReference type="ARBA" id="ARBA00022692"/>
    </source>
</evidence>